<evidence type="ECO:0000313" key="1">
    <source>
        <dbReference type="EMBL" id="VDO46993.1"/>
    </source>
</evidence>
<proteinExistence type="predicted"/>
<keyword evidence="2" id="KW-1185">Reference proteome</keyword>
<name>A0A183HGG1_9BILA</name>
<reference evidence="1 2" key="2">
    <citation type="submission" date="2018-11" db="EMBL/GenBank/DDBJ databases">
        <authorList>
            <consortium name="Pathogen Informatics"/>
        </authorList>
    </citation>
    <scope>NUCLEOTIDE SEQUENCE [LARGE SCALE GENOMIC DNA]</scope>
</reference>
<organism evidence="3">
    <name type="scientific">Onchocerca flexuosa</name>
    <dbReference type="NCBI Taxonomy" id="387005"/>
    <lineage>
        <taxon>Eukaryota</taxon>
        <taxon>Metazoa</taxon>
        <taxon>Ecdysozoa</taxon>
        <taxon>Nematoda</taxon>
        <taxon>Chromadorea</taxon>
        <taxon>Rhabditida</taxon>
        <taxon>Spirurina</taxon>
        <taxon>Spiruromorpha</taxon>
        <taxon>Filarioidea</taxon>
        <taxon>Onchocercidae</taxon>
        <taxon>Onchocerca</taxon>
    </lineage>
</organism>
<dbReference type="Proteomes" id="UP000267606">
    <property type="component" value="Unassembled WGS sequence"/>
</dbReference>
<dbReference type="AlphaFoldDB" id="A0A183HGG1"/>
<accession>A0A183HGG1</accession>
<evidence type="ECO:0000313" key="3">
    <source>
        <dbReference type="WBParaSite" id="OFLC_0000657201-mRNA-1"/>
    </source>
</evidence>
<protein>
    <submittedName>
        <fullName evidence="1 3">Uncharacterized protein</fullName>
    </submittedName>
</protein>
<dbReference type="WBParaSite" id="OFLC_0000657201-mRNA-1">
    <property type="protein sequence ID" value="OFLC_0000657201-mRNA-1"/>
    <property type="gene ID" value="OFLC_0000657201"/>
</dbReference>
<dbReference type="EMBL" id="UZAJ01006330">
    <property type="protein sequence ID" value="VDO46993.1"/>
    <property type="molecule type" value="Genomic_DNA"/>
</dbReference>
<reference evidence="3" key="1">
    <citation type="submission" date="2016-06" db="UniProtKB">
        <authorList>
            <consortium name="WormBaseParasite"/>
        </authorList>
    </citation>
    <scope>IDENTIFICATION</scope>
</reference>
<sequence>MTKINVISKWHFMKFMMQNPPIYSYSNEDEEWDKYGSYKPVLHITICQLCVILQRLQNDVNEFIYMHVIPTNSRLNQLITVTLLPNDDIQQYVTLHLHPFISDENDNYDELFRRFQLFLSFINIFIINSKLFFNISSKNSILRNSHFLSNYYRNFINCV</sequence>
<evidence type="ECO:0000313" key="2">
    <source>
        <dbReference type="Proteomes" id="UP000267606"/>
    </source>
</evidence>
<gene>
    <name evidence="1" type="ORF">OFLC_LOCUS6574</name>
</gene>